<name>A0A5C3QVJ0_9AGAR</name>
<feature type="compositionally biased region" description="Low complexity" evidence="5">
    <location>
        <begin position="41"/>
        <end position="92"/>
    </location>
</feature>
<dbReference type="GO" id="GO:0015629">
    <property type="term" value="C:actin cytoskeleton"/>
    <property type="evidence" value="ECO:0007669"/>
    <property type="project" value="TreeGrafter"/>
</dbReference>
<evidence type="ECO:0000256" key="5">
    <source>
        <dbReference type="SAM" id="MobiDB-lite"/>
    </source>
</evidence>
<feature type="region of interest" description="Disordered" evidence="5">
    <location>
        <begin position="209"/>
        <end position="240"/>
    </location>
</feature>
<dbReference type="PROSITE" id="PS50002">
    <property type="entry name" value="SH3"/>
    <property type="match status" value="1"/>
</dbReference>
<sequence>MSDALLNHILSQTQQNIDFLVSQGHLSQSDANVIKAKLPAAGSTAHGSPSSSFSSMGRNLRSTLTPTTSSTSLPPAARAVPSAPVPTRRAVPSVPPPVRMPSPTPPAIVEPEVQYGRAIWAYNQDGQESDDLSFAAGDIIEIVVETNADWWTGKNHGRQALFPSNYVEKISSAEAANAPPRYQPPAYNATEGGVITKEKQPYRPFLGAHNSAPPVAQTQGEGSQATNSVGLQGGDVEQEKKKGKYGKYGNTMAHSAAGGLGFGAGAAIGGGIINSIF</sequence>
<organism evidence="7 8">
    <name type="scientific">Pterulicium gracile</name>
    <dbReference type="NCBI Taxonomy" id="1884261"/>
    <lineage>
        <taxon>Eukaryota</taxon>
        <taxon>Fungi</taxon>
        <taxon>Dikarya</taxon>
        <taxon>Basidiomycota</taxon>
        <taxon>Agaricomycotina</taxon>
        <taxon>Agaricomycetes</taxon>
        <taxon>Agaricomycetidae</taxon>
        <taxon>Agaricales</taxon>
        <taxon>Pleurotineae</taxon>
        <taxon>Pterulaceae</taxon>
        <taxon>Pterulicium</taxon>
    </lineage>
</organism>
<dbReference type="PANTHER" id="PTHR47174:SF3">
    <property type="entry name" value="BRIDGING INTEGRATOR 3"/>
    <property type="match status" value="1"/>
</dbReference>
<feature type="compositionally biased region" description="Pro residues" evidence="5">
    <location>
        <begin position="93"/>
        <end position="103"/>
    </location>
</feature>
<keyword evidence="2 4" id="KW-0728">SH3 domain</keyword>
<dbReference type="InterPro" id="IPR036028">
    <property type="entry name" value="SH3-like_dom_sf"/>
</dbReference>
<evidence type="ECO:0000256" key="1">
    <source>
        <dbReference type="ARBA" id="ARBA00004496"/>
    </source>
</evidence>
<evidence type="ECO:0000259" key="6">
    <source>
        <dbReference type="PROSITE" id="PS50002"/>
    </source>
</evidence>
<dbReference type="PANTHER" id="PTHR47174">
    <property type="entry name" value="BRIDGING INTEGRATOR 3"/>
    <property type="match status" value="1"/>
</dbReference>
<reference evidence="7 8" key="1">
    <citation type="journal article" date="2019" name="Nat. Ecol. Evol.">
        <title>Megaphylogeny resolves global patterns of mushroom evolution.</title>
        <authorList>
            <person name="Varga T."/>
            <person name="Krizsan K."/>
            <person name="Foldi C."/>
            <person name="Dima B."/>
            <person name="Sanchez-Garcia M."/>
            <person name="Sanchez-Ramirez S."/>
            <person name="Szollosi G.J."/>
            <person name="Szarkandi J.G."/>
            <person name="Papp V."/>
            <person name="Albert L."/>
            <person name="Andreopoulos W."/>
            <person name="Angelini C."/>
            <person name="Antonin V."/>
            <person name="Barry K.W."/>
            <person name="Bougher N.L."/>
            <person name="Buchanan P."/>
            <person name="Buyck B."/>
            <person name="Bense V."/>
            <person name="Catcheside P."/>
            <person name="Chovatia M."/>
            <person name="Cooper J."/>
            <person name="Damon W."/>
            <person name="Desjardin D."/>
            <person name="Finy P."/>
            <person name="Geml J."/>
            <person name="Haridas S."/>
            <person name="Hughes K."/>
            <person name="Justo A."/>
            <person name="Karasinski D."/>
            <person name="Kautmanova I."/>
            <person name="Kiss B."/>
            <person name="Kocsube S."/>
            <person name="Kotiranta H."/>
            <person name="LaButti K.M."/>
            <person name="Lechner B.E."/>
            <person name="Liimatainen K."/>
            <person name="Lipzen A."/>
            <person name="Lukacs Z."/>
            <person name="Mihaltcheva S."/>
            <person name="Morgado L.N."/>
            <person name="Niskanen T."/>
            <person name="Noordeloos M.E."/>
            <person name="Ohm R.A."/>
            <person name="Ortiz-Santana B."/>
            <person name="Ovrebo C."/>
            <person name="Racz N."/>
            <person name="Riley R."/>
            <person name="Savchenko A."/>
            <person name="Shiryaev A."/>
            <person name="Soop K."/>
            <person name="Spirin V."/>
            <person name="Szebenyi C."/>
            <person name="Tomsovsky M."/>
            <person name="Tulloss R.E."/>
            <person name="Uehling J."/>
            <person name="Grigoriev I.V."/>
            <person name="Vagvolgyi C."/>
            <person name="Papp T."/>
            <person name="Martin F.M."/>
            <person name="Miettinen O."/>
            <person name="Hibbett D.S."/>
            <person name="Nagy L.G."/>
        </authorList>
    </citation>
    <scope>NUCLEOTIDE SEQUENCE [LARGE SCALE GENOMIC DNA]</scope>
    <source>
        <strain evidence="7 8">CBS 309.79</strain>
    </source>
</reference>
<keyword evidence="8" id="KW-1185">Reference proteome</keyword>
<dbReference type="Pfam" id="PF14604">
    <property type="entry name" value="SH3_9"/>
    <property type="match status" value="1"/>
</dbReference>
<dbReference type="GO" id="GO:0097320">
    <property type="term" value="P:plasma membrane tubulation"/>
    <property type="evidence" value="ECO:0007669"/>
    <property type="project" value="TreeGrafter"/>
</dbReference>
<dbReference type="OrthoDB" id="5983572at2759"/>
<dbReference type="GO" id="GO:0051666">
    <property type="term" value="P:actin cortical patch localization"/>
    <property type="evidence" value="ECO:0007669"/>
    <property type="project" value="InterPro"/>
</dbReference>
<accession>A0A5C3QVJ0</accession>
<dbReference type="SMART" id="SM00326">
    <property type="entry name" value="SH3"/>
    <property type="match status" value="1"/>
</dbReference>
<dbReference type="PRINTS" id="PR00452">
    <property type="entry name" value="SH3DOMAIN"/>
</dbReference>
<evidence type="ECO:0000256" key="4">
    <source>
        <dbReference type="PROSITE-ProRule" id="PRU00192"/>
    </source>
</evidence>
<keyword evidence="3" id="KW-0963">Cytoplasm</keyword>
<dbReference type="Proteomes" id="UP000305067">
    <property type="component" value="Unassembled WGS sequence"/>
</dbReference>
<dbReference type="GO" id="GO:0008289">
    <property type="term" value="F:lipid binding"/>
    <property type="evidence" value="ECO:0007669"/>
    <property type="project" value="TreeGrafter"/>
</dbReference>
<proteinExistence type="predicted"/>
<evidence type="ECO:0000313" key="8">
    <source>
        <dbReference type="Proteomes" id="UP000305067"/>
    </source>
</evidence>
<dbReference type="InterPro" id="IPR001452">
    <property type="entry name" value="SH3_domain"/>
</dbReference>
<dbReference type="EMBL" id="ML178816">
    <property type="protein sequence ID" value="TFL06026.1"/>
    <property type="molecule type" value="Genomic_DNA"/>
</dbReference>
<gene>
    <name evidence="7" type="ORF">BDV98DRAFT_561054</name>
</gene>
<evidence type="ECO:0000313" key="7">
    <source>
        <dbReference type="EMBL" id="TFL06026.1"/>
    </source>
</evidence>
<dbReference type="SUPFAM" id="SSF50044">
    <property type="entry name" value="SH3-domain"/>
    <property type="match status" value="1"/>
</dbReference>
<feature type="domain" description="SH3" evidence="6">
    <location>
        <begin position="111"/>
        <end position="172"/>
    </location>
</feature>
<protein>
    <submittedName>
        <fullName evidence="7">SH3 domain-containing protein</fullName>
    </submittedName>
</protein>
<dbReference type="AlphaFoldDB" id="A0A5C3QVJ0"/>
<feature type="compositionally biased region" description="Polar residues" evidence="5">
    <location>
        <begin position="216"/>
        <end position="230"/>
    </location>
</feature>
<evidence type="ECO:0000256" key="2">
    <source>
        <dbReference type="ARBA" id="ARBA00022443"/>
    </source>
</evidence>
<comment type="subcellular location">
    <subcellularLocation>
        <location evidence="1">Cytoplasm</location>
    </subcellularLocation>
</comment>
<dbReference type="STRING" id="1884261.A0A5C3QVJ0"/>
<dbReference type="GO" id="GO:0006897">
    <property type="term" value="P:endocytosis"/>
    <property type="evidence" value="ECO:0007669"/>
    <property type="project" value="InterPro"/>
</dbReference>
<feature type="region of interest" description="Disordered" evidence="5">
    <location>
        <begin position="41"/>
        <end position="103"/>
    </location>
</feature>
<dbReference type="InterPro" id="IPR046982">
    <property type="entry name" value="BIN3/RVS161-like"/>
</dbReference>
<dbReference type="FunFam" id="2.30.30.40:FF:000072">
    <property type="entry name" value="Unconventional Myosin IB"/>
    <property type="match status" value="1"/>
</dbReference>
<dbReference type="GO" id="GO:0005737">
    <property type="term" value="C:cytoplasm"/>
    <property type="evidence" value="ECO:0007669"/>
    <property type="project" value="UniProtKB-SubCell"/>
</dbReference>
<evidence type="ECO:0000256" key="3">
    <source>
        <dbReference type="ARBA" id="ARBA00022490"/>
    </source>
</evidence>
<dbReference type="Gene3D" id="2.30.30.40">
    <property type="entry name" value="SH3 Domains"/>
    <property type="match status" value="1"/>
</dbReference>